<protein>
    <submittedName>
        <fullName evidence="1">Uncharacterized protein</fullName>
    </submittedName>
</protein>
<organism evidence="1 2">
    <name type="scientific">Cymbomonas tetramitiformis</name>
    <dbReference type="NCBI Taxonomy" id="36881"/>
    <lineage>
        <taxon>Eukaryota</taxon>
        <taxon>Viridiplantae</taxon>
        <taxon>Chlorophyta</taxon>
        <taxon>Pyramimonadophyceae</taxon>
        <taxon>Pyramimonadales</taxon>
        <taxon>Pyramimonadaceae</taxon>
        <taxon>Cymbomonas</taxon>
    </lineage>
</organism>
<comment type="caution">
    <text evidence="1">The sequence shown here is derived from an EMBL/GenBank/DDBJ whole genome shotgun (WGS) entry which is preliminary data.</text>
</comment>
<dbReference type="EMBL" id="LGRX02007686">
    <property type="protein sequence ID" value="KAK3274498.1"/>
    <property type="molecule type" value="Genomic_DNA"/>
</dbReference>
<accession>A0AAE0GAK4</accession>
<evidence type="ECO:0000313" key="1">
    <source>
        <dbReference type="EMBL" id="KAK3274498.1"/>
    </source>
</evidence>
<keyword evidence="2" id="KW-1185">Reference proteome</keyword>
<dbReference type="Proteomes" id="UP001190700">
    <property type="component" value="Unassembled WGS sequence"/>
</dbReference>
<proteinExistence type="predicted"/>
<reference evidence="1 2" key="1">
    <citation type="journal article" date="2015" name="Genome Biol. Evol.">
        <title>Comparative Genomics of a Bacterivorous Green Alga Reveals Evolutionary Causalities and Consequences of Phago-Mixotrophic Mode of Nutrition.</title>
        <authorList>
            <person name="Burns J.A."/>
            <person name="Paasch A."/>
            <person name="Narechania A."/>
            <person name="Kim E."/>
        </authorList>
    </citation>
    <scope>NUCLEOTIDE SEQUENCE [LARGE SCALE GENOMIC DNA]</scope>
    <source>
        <strain evidence="1 2">PLY_AMNH</strain>
    </source>
</reference>
<dbReference type="AlphaFoldDB" id="A0AAE0GAK4"/>
<gene>
    <name evidence="1" type="ORF">CYMTET_17308</name>
</gene>
<evidence type="ECO:0000313" key="2">
    <source>
        <dbReference type="Proteomes" id="UP001190700"/>
    </source>
</evidence>
<sequence length="170" mass="19458">MENKRPGTPQSEDDNDLGKLRAGVWAFKLNSGGVFTSWSGRLLVFNDPDVLRIYKPRAPGVRGDLSGEIDMSRGYGLQEYAPKKITPAGHMFHCFQFYAHHTSKSTKSEGTKQLFVFQADSAEHRDLIMKELEKRMMDSDIGYMKALQDRQTDDTQRSGFNSEVVKWYKR</sequence>
<name>A0AAE0GAK4_9CHLO</name>